<accession>A0A0E9T4M7</accession>
<organism evidence="1">
    <name type="scientific">Anguilla anguilla</name>
    <name type="common">European freshwater eel</name>
    <name type="synonym">Muraena anguilla</name>
    <dbReference type="NCBI Taxonomy" id="7936"/>
    <lineage>
        <taxon>Eukaryota</taxon>
        <taxon>Metazoa</taxon>
        <taxon>Chordata</taxon>
        <taxon>Craniata</taxon>
        <taxon>Vertebrata</taxon>
        <taxon>Euteleostomi</taxon>
        <taxon>Actinopterygii</taxon>
        <taxon>Neopterygii</taxon>
        <taxon>Teleostei</taxon>
        <taxon>Anguilliformes</taxon>
        <taxon>Anguillidae</taxon>
        <taxon>Anguilla</taxon>
    </lineage>
</organism>
<sequence length="25" mass="2685">MAFCALQKLTGSLETKLFDAAELLA</sequence>
<evidence type="ECO:0000313" key="1">
    <source>
        <dbReference type="EMBL" id="JAH48636.1"/>
    </source>
</evidence>
<protein>
    <submittedName>
        <fullName evidence="1">Uncharacterized protein</fullName>
    </submittedName>
</protein>
<dbReference type="AlphaFoldDB" id="A0A0E9T4M7"/>
<dbReference type="EMBL" id="GBXM01059941">
    <property type="protein sequence ID" value="JAH48636.1"/>
    <property type="molecule type" value="Transcribed_RNA"/>
</dbReference>
<reference evidence="1" key="1">
    <citation type="submission" date="2014-11" db="EMBL/GenBank/DDBJ databases">
        <authorList>
            <person name="Amaro Gonzalez C."/>
        </authorList>
    </citation>
    <scope>NUCLEOTIDE SEQUENCE</scope>
</reference>
<reference evidence="1" key="2">
    <citation type="journal article" date="2015" name="Fish Shellfish Immunol.">
        <title>Early steps in the European eel (Anguilla anguilla)-Vibrio vulnificus interaction in the gills: Role of the RtxA13 toxin.</title>
        <authorList>
            <person name="Callol A."/>
            <person name="Pajuelo D."/>
            <person name="Ebbesson L."/>
            <person name="Teles M."/>
            <person name="MacKenzie S."/>
            <person name="Amaro C."/>
        </authorList>
    </citation>
    <scope>NUCLEOTIDE SEQUENCE</scope>
</reference>
<name>A0A0E9T4M7_ANGAN</name>
<proteinExistence type="predicted"/>